<evidence type="ECO:0000256" key="1">
    <source>
        <dbReference type="SAM" id="MobiDB-lite"/>
    </source>
</evidence>
<protein>
    <submittedName>
        <fullName evidence="2">Uncharacterized protein</fullName>
    </submittedName>
</protein>
<feature type="compositionally biased region" description="Basic and acidic residues" evidence="1">
    <location>
        <begin position="48"/>
        <end position="60"/>
    </location>
</feature>
<dbReference type="Proteomes" id="UP001457282">
    <property type="component" value="Unassembled WGS sequence"/>
</dbReference>
<name>A0AAW1XTK8_RUBAR</name>
<accession>A0AAW1XTK8</accession>
<evidence type="ECO:0000313" key="3">
    <source>
        <dbReference type="Proteomes" id="UP001457282"/>
    </source>
</evidence>
<comment type="caution">
    <text evidence="2">The sequence shown here is derived from an EMBL/GenBank/DDBJ whole genome shotgun (WGS) entry which is preliminary data.</text>
</comment>
<dbReference type="AlphaFoldDB" id="A0AAW1XTK8"/>
<keyword evidence="3" id="KW-1185">Reference proteome</keyword>
<sequence>MPVDVVNDEEDSDEDIDDTDPSMGKDDASNMIVDTPESHTVDVPVNETKTKPPAAEEHGWEVVGPRRSRGKRN</sequence>
<reference evidence="2 3" key="1">
    <citation type="journal article" date="2023" name="G3 (Bethesda)">
        <title>A chromosome-length genome assembly and annotation of blackberry (Rubus argutus, cv. 'Hillquist').</title>
        <authorList>
            <person name="Bruna T."/>
            <person name="Aryal R."/>
            <person name="Dudchenko O."/>
            <person name="Sargent D.J."/>
            <person name="Mead D."/>
            <person name="Buti M."/>
            <person name="Cavallini A."/>
            <person name="Hytonen T."/>
            <person name="Andres J."/>
            <person name="Pham M."/>
            <person name="Weisz D."/>
            <person name="Mascagni F."/>
            <person name="Usai G."/>
            <person name="Natali L."/>
            <person name="Bassil N."/>
            <person name="Fernandez G.E."/>
            <person name="Lomsadze A."/>
            <person name="Armour M."/>
            <person name="Olukolu B."/>
            <person name="Poorten T."/>
            <person name="Britton C."/>
            <person name="Davik J."/>
            <person name="Ashrafi H."/>
            <person name="Aiden E.L."/>
            <person name="Borodovsky M."/>
            <person name="Worthington M."/>
        </authorList>
    </citation>
    <scope>NUCLEOTIDE SEQUENCE [LARGE SCALE GENOMIC DNA]</scope>
    <source>
        <strain evidence="2">PI 553951</strain>
    </source>
</reference>
<evidence type="ECO:0000313" key="2">
    <source>
        <dbReference type="EMBL" id="KAK9939208.1"/>
    </source>
</evidence>
<feature type="region of interest" description="Disordered" evidence="1">
    <location>
        <begin position="1"/>
        <end position="73"/>
    </location>
</feature>
<dbReference type="EMBL" id="JBEDUW010000003">
    <property type="protein sequence ID" value="KAK9939208.1"/>
    <property type="molecule type" value="Genomic_DNA"/>
</dbReference>
<gene>
    <name evidence="2" type="ORF">M0R45_015914</name>
</gene>
<organism evidence="2 3">
    <name type="scientific">Rubus argutus</name>
    <name type="common">Southern blackberry</name>
    <dbReference type="NCBI Taxonomy" id="59490"/>
    <lineage>
        <taxon>Eukaryota</taxon>
        <taxon>Viridiplantae</taxon>
        <taxon>Streptophyta</taxon>
        <taxon>Embryophyta</taxon>
        <taxon>Tracheophyta</taxon>
        <taxon>Spermatophyta</taxon>
        <taxon>Magnoliopsida</taxon>
        <taxon>eudicotyledons</taxon>
        <taxon>Gunneridae</taxon>
        <taxon>Pentapetalae</taxon>
        <taxon>rosids</taxon>
        <taxon>fabids</taxon>
        <taxon>Rosales</taxon>
        <taxon>Rosaceae</taxon>
        <taxon>Rosoideae</taxon>
        <taxon>Rosoideae incertae sedis</taxon>
        <taxon>Rubus</taxon>
    </lineage>
</organism>
<proteinExistence type="predicted"/>
<feature type="compositionally biased region" description="Acidic residues" evidence="1">
    <location>
        <begin position="1"/>
        <end position="20"/>
    </location>
</feature>